<proteinExistence type="predicted"/>
<reference evidence="1" key="1">
    <citation type="submission" date="2021-10" db="EMBL/GenBank/DDBJ databases">
        <authorList>
            <person name="Lavering E.D."/>
            <person name="James R."/>
            <person name="Fairholm J.D."/>
            <person name="Ogilvie B.H."/>
            <person name="Thurgood T.L."/>
            <person name="Robison R.A."/>
            <person name="Grose J.H."/>
        </authorList>
    </citation>
    <scope>NUCLEOTIDE SEQUENCE</scope>
</reference>
<sequence>MEFIILAKVGFFVKAVVNAGYVIATSYMAKTGWQYVEDYKTSVANEKEVK</sequence>
<name>A0AAE9CE76_9CAUD</name>
<evidence type="ECO:0000313" key="2">
    <source>
        <dbReference type="Proteomes" id="UP000827544"/>
    </source>
</evidence>
<accession>A0AAE9CE76</accession>
<keyword evidence="2" id="KW-1185">Reference proteome</keyword>
<protein>
    <submittedName>
        <fullName evidence="1">Uncharacterized protein</fullName>
    </submittedName>
</protein>
<dbReference type="Proteomes" id="UP000827544">
    <property type="component" value="Segment"/>
</dbReference>
<organism evidence="1 2">
    <name type="scientific">Bacillus phage vB_BanS_Nate</name>
    <dbReference type="NCBI Taxonomy" id="2894788"/>
    <lineage>
        <taxon>Viruses</taxon>
        <taxon>Duplodnaviria</taxon>
        <taxon>Heunggongvirae</taxon>
        <taxon>Uroviricota</taxon>
        <taxon>Caudoviricetes</taxon>
        <taxon>Joanripponvirinae</taxon>
        <taxon>Natevirus</taxon>
        <taxon>Natevirus nate</taxon>
    </lineage>
</organism>
<evidence type="ECO:0000313" key="1">
    <source>
        <dbReference type="EMBL" id="UGO51104.1"/>
    </source>
</evidence>
<dbReference type="EMBL" id="OK499992">
    <property type="protein sequence ID" value="UGO51104.1"/>
    <property type="molecule type" value="Genomic_DNA"/>
</dbReference>
<gene>
    <name evidence="1" type="ORF">NATE_270</name>
</gene>